<reference evidence="9 10" key="1">
    <citation type="journal article" date="2016" name="Proc. Natl. Acad. Sci. U.S.A.">
        <title>Lipid metabolic changes in an early divergent fungus govern the establishment of a mutualistic symbiosis with endobacteria.</title>
        <authorList>
            <person name="Lastovetsky O.A."/>
            <person name="Gaspar M.L."/>
            <person name="Mondo S.J."/>
            <person name="LaButti K.M."/>
            <person name="Sandor L."/>
            <person name="Grigoriev I.V."/>
            <person name="Henry S.A."/>
            <person name="Pawlowska T.E."/>
        </authorList>
    </citation>
    <scope>NUCLEOTIDE SEQUENCE [LARGE SCALE GENOMIC DNA]</scope>
    <source>
        <strain evidence="9 10">ATCC 11559</strain>
    </source>
</reference>
<dbReference type="GO" id="GO:0007030">
    <property type="term" value="P:Golgi organization"/>
    <property type="evidence" value="ECO:0007669"/>
    <property type="project" value="TreeGrafter"/>
</dbReference>
<evidence type="ECO:0000256" key="2">
    <source>
        <dbReference type="ARBA" id="ARBA00022448"/>
    </source>
</evidence>
<name>A0A1X0S5M1_RHIZD</name>
<dbReference type="VEuPathDB" id="FungiDB:BCV72DRAFT_308677"/>
<dbReference type="GO" id="GO:0070973">
    <property type="term" value="P:protein localization to endoplasmic reticulum exit site"/>
    <property type="evidence" value="ECO:0007669"/>
    <property type="project" value="TreeGrafter"/>
</dbReference>
<gene>
    <name evidence="9" type="ORF">BCV71DRAFT_254727</name>
</gene>
<feature type="domain" description="Sec16 Sec23-binding" evidence="7">
    <location>
        <begin position="312"/>
        <end position="633"/>
    </location>
</feature>
<dbReference type="OMA" id="LWGTLEG"/>
<dbReference type="GO" id="GO:0015031">
    <property type="term" value="P:protein transport"/>
    <property type="evidence" value="ECO:0007669"/>
    <property type="project" value="UniProtKB-KW"/>
</dbReference>
<evidence type="ECO:0000256" key="1">
    <source>
        <dbReference type="ARBA" id="ARBA00005927"/>
    </source>
</evidence>
<dbReference type="GO" id="GO:0005789">
    <property type="term" value="C:endoplasmic reticulum membrane"/>
    <property type="evidence" value="ECO:0007669"/>
    <property type="project" value="UniProtKB-SubCell"/>
</dbReference>
<dbReference type="GO" id="GO:0070971">
    <property type="term" value="C:endoplasmic reticulum exit site"/>
    <property type="evidence" value="ECO:0007669"/>
    <property type="project" value="TreeGrafter"/>
</dbReference>
<comment type="subcellular location">
    <subcellularLocation>
        <location evidence="6">Endoplasmic reticulum membrane</location>
    </subcellularLocation>
</comment>
<dbReference type="EMBL" id="KV921307">
    <property type="protein sequence ID" value="ORE19600.1"/>
    <property type="molecule type" value="Genomic_DNA"/>
</dbReference>
<keyword evidence="6" id="KW-0472">Membrane</keyword>
<evidence type="ECO:0000256" key="4">
    <source>
        <dbReference type="ARBA" id="ARBA00022892"/>
    </source>
</evidence>
<dbReference type="InterPro" id="IPR024340">
    <property type="entry name" value="Sec16_CCD"/>
</dbReference>
<dbReference type="Gene3D" id="1.25.40.1030">
    <property type="match status" value="1"/>
</dbReference>
<keyword evidence="3 6" id="KW-0256">Endoplasmic reticulum</keyword>
<keyword evidence="6" id="KW-0072">Autophagy</keyword>
<keyword evidence="4 6" id="KW-0931">ER-Golgi transport</keyword>
<comment type="similarity">
    <text evidence="1 6">Belongs to the SEC16 family.</text>
</comment>
<evidence type="ECO:0000259" key="7">
    <source>
        <dbReference type="Pfam" id="PF12931"/>
    </source>
</evidence>
<evidence type="ECO:0000256" key="5">
    <source>
        <dbReference type="ARBA" id="ARBA00024687"/>
    </source>
</evidence>
<comment type="function">
    <text evidence="5 6">Involved in the initiation of assembly of the COPII coat required for the formation of transport vesicles from the endoplasmic reticulum (ER) and the selection of cargo molecules. Also involved in autophagy.</text>
</comment>
<organism evidence="9 10">
    <name type="scientific">Rhizopus microsporus</name>
    <dbReference type="NCBI Taxonomy" id="58291"/>
    <lineage>
        <taxon>Eukaryota</taxon>
        <taxon>Fungi</taxon>
        <taxon>Fungi incertae sedis</taxon>
        <taxon>Mucoromycota</taxon>
        <taxon>Mucoromycotina</taxon>
        <taxon>Mucoromycetes</taxon>
        <taxon>Mucorales</taxon>
        <taxon>Mucorineae</taxon>
        <taxon>Rhizopodaceae</taxon>
        <taxon>Rhizopus</taxon>
    </lineage>
</organism>
<keyword evidence="2 6" id="KW-0813">Transport</keyword>
<dbReference type="PANTHER" id="PTHR13402:SF6">
    <property type="entry name" value="SECRETORY 16, ISOFORM I"/>
    <property type="match status" value="1"/>
</dbReference>
<dbReference type="GO" id="GO:0016192">
    <property type="term" value="P:vesicle-mediated transport"/>
    <property type="evidence" value="ECO:0007669"/>
    <property type="project" value="UniProtKB-KW"/>
</dbReference>
<accession>A0A1X0S5M1</accession>
<protein>
    <recommendedName>
        <fullName evidence="6">Protein transport protein sec16</fullName>
    </recommendedName>
</protein>
<dbReference type="AlphaFoldDB" id="A0A1X0S5M1"/>
<dbReference type="Proteomes" id="UP000242381">
    <property type="component" value="Unassembled WGS sequence"/>
</dbReference>
<dbReference type="InterPro" id="IPR024298">
    <property type="entry name" value="Sec16_Sec23-bd"/>
</dbReference>
<evidence type="ECO:0000259" key="8">
    <source>
        <dbReference type="Pfam" id="PF12932"/>
    </source>
</evidence>
<evidence type="ECO:0000256" key="3">
    <source>
        <dbReference type="ARBA" id="ARBA00022824"/>
    </source>
</evidence>
<dbReference type="PANTHER" id="PTHR13402">
    <property type="entry name" value="RGPR-RELATED"/>
    <property type="match status" value="1"/>
</dbReference>
<evidence type="ECO:0000313" key="10">
    <source>
        <dbReference type="Proteomes" id="UP000242381"/>
    </source>
</evidence>
<dbReference type="CDD" id="cd09233">
    <property type="entry name" value="ACE1-Sec16-like"/>
    <property type="match status" value="1"/>
</dbReference>
<dbReference type="GO" id="GO:0012507">
    <property type="term" value="C:ER to Golgi transport vesicle membrane"/>
    <property type="evidence" value="ECO:0007669"/>
    <property type="project" value="TreeGrafter"/>
</dbReference>
<evidence type="ECO:0000313" key="9">
    <source>
        <dbReference type="EMBL" id="ORE19600.1"/>
    </source>
</evidence>
<sequence>MTTPYRLNGATTTTITTTTNGQWYKFDPNVHYYYDEQGHIHYYDPNTNQECFPYTPISRQTTPDVLLPCPDPHCTGENKPRSKFCEECGRPLTMSRSATPLSSVTRALSLQQISDPYALQRSVSPRPVMNQQMQENDFLARKKGCPIVAFGFGGKIVVSFPQRVPDYYTSTIHSRPGPIKIKQLKEYCQPSSFPGPVLHDSKVGIKQKKRDVAAYITQQLETFEREKASLLPASAEYHKLEAKMLLWQLIKVYVETDGHIDDKDKMDQAILDVLRPSLPNEDDTHFTLPAQNNDTLYETDDDDISDRVLSKIERYLMRGDRVGAVNYAMQEDLWAHALIISSCVGKDLWQQVISSFVDREMNATAEMRRNRTFHNIAGSNQPLRVLYCLFSGVGSAAMKEFILNDIQYVNAPYCPATAKPIVDVKQLSRWRDTVAIILANRTLRDSEALTALGDIMKEHGWIDAAHICYLLSPQTTIHSGIDMMNVRLTLIGSDMDCGLTEIYEFGHHLKHSGCLPFLQGYKLAHAWTLADLGYLDEARRYYEAIDEAVRLHTKSSPYLHQPLIDQLSAFKAHLENASGRKSRYEKEKRKIRVSYICSSVDPTSWLKPNFQKRTLTSLWGTLEGSFTKFVSGEELPAEDAAPARKSTEIMGRYN</sequence>
<feature type="domain" description="Sec16 central conserved" evidence="8">
    <location>
        <begin position="145"/>
        <end position="258"/>
    </location>
</feature>
<dbReference type="GO" id="GO:0006914">
    <property type="term" value="P:autophagy"/>
    <property type="evidence" value="ECO:0007669"/>
    <property type="project" value="UniProtKB-KW"/>
</dbReference>
<dbReference type="Pfam" id="PF12932">
    <property type="entry name" value="Sec16"/>
    <property type="match status" value="1"/>
</dbReference>
<proteinExistence type="inferred from homology"/>
<dbReference type="Pfam" id="PF12931">
    <property type="entry name" value="TPR_Sec16"/>
    <property type="match status" value="1"/>
</dbReference>
<keyword evidence="6" id="KW-0653">Protein transport</keyword>
<evidence type="ECO:0000256" key="6">
    <source>
        <dbReference type="RuleBase" id="RU364101"/>
    </source>
</evidence>